<dbReference type="EMBL" id="GAKP01000539">
    <property type="protein sequence ID" value="JAC58413.1"/>
    <property type="molecule type" value="Transcribed_RNA"/>
</dbReference>
<keyword evidence="1" id="KW-0812">Transmembrane</keyword>
<dbReference type="AlphaFoldDB" id="A0A034WX90"/>
<reference evidence="2" key="1">
    <citation type="journal article" date="2014" name="BMC Genomics">
        <title>Characterizing the developmental transcriptome of the oriental fruit fly, Bactrocera dorsalis (Diptera: Tephritidae) through comparative genomic analysis with Drosophila melanogaster utilizing modENCODE datasets.</title>
        <authorList>
            <person name="Geib S.M."/>
            <person name="Calla B."/>
            <person name="Hall B."/>
            <person name="Hou S."/>
            <person name="Manoukis N.C."/>
        </authorList>
    </citation>
    <scope>NUCLEOTIDE SEQUENCE</scope>
    <source>
        <strain evidence="2">Punador</strain>
    </source>
</reference>
<feature type="transmembrane region" description="Helical" evidence="1">
    <location>
        <begin position="38"/>
        <end position="57"/>
    </location>
</feature>
<evidence type="ECO:0000313" key="2">
    <source>
        <dbReference type="EMBL" id="JAC58413.1"/>
    </source>
</evidence>
<proteinExistence type="predicted"/>
<feature type="non-terminal residue" evidence="2">
    <location>
        <position position="1"/>
    </location>
</feature>
<protein>
    <submittedName>
        <fullName evidence="2">Uncharacterized protein</fullName>
    </submittedName>
</protein>
<accession>A0A034WX90</accession>
<keyword evidence="1" id="KW-0472">Membrane</keyword>
<organism evidence="2">
    <name type="scientific">Bactrocera dorsalis</name>
    <name type="common">Oriental fruit fly</name>
    <name type="synonym">Dacus dorsalis</name>
    <dbReference type="NCBI Taxonomy" id="27457"/>
    <lineage>
        <taxon>Eukaryota</taxon>
        <taxon>Metazoa</taxon>
        <taxon>Ecdysozoa</taxon>
        <taxon>Arthropoda</taxon>
        <taxon>Hexapoda</taxon>
        <taxon>Insecta</taxon>
        <taxon>Pterygota</taxon>
        <taxon>Neoptera</taxon>
        <taxon>Endopterygota</taxon>
        <taxon>Diptera</taxon>
        <taxon>Brachycera</taxon>
        <taxon>Muscomorpha</taxon>
        <taxon>Tephritoidea</taxon>
        <taxon>Tephritidae</taxon>
        <taxon>Bactrocera</taxon>
        <taxon>Bactrocera</taxon>
    </lineage>
</organism>
<sequence length="256" mass="27766">LDTLKIEVRYTPERSFRNLAHLVQNVCNNGEIKYKTMLLYFLIICATEFLIVNYGSYAAGIINIATTKNDADIAIGAVKSHRTYETTNYDTPTTILTAETAIENVLSIIKGQKLSTAGTSARKVAKATPSNQTHGTFAPKQAAETALSSLTREARTLRRLFPLLRNATDALGIFGDNGLLPLLLTNLLSSDNVGVIAAGLLSALRDRVTTTAATTAAATGTTPVNNTTNNFYSTPNYPYYYGGQNYYAPYGYYYGG</sequence>
<evidence type="ECO:0000256" key="1">
    <source>
        <dbReference type="SAM" id="Phobius"/>
    </source>
</evidence>
<keyword evidence="1" id="KW-1133">Transmembrane helix</keyword>
<dbReference type="OrthoDB" id="10578244at2759"/>
<name>A0A034WX90_BACDO</name>
<feature type="non-terminal residue" evidence="2">
    <location>
        <position position="256"/>
    </location>
</feature>